<comment type="caution">
    <text evidence="1">The sequence shown here is derived from an EMBL/GenBank/DDBJ whole genome shotgun (WGS) entry which is preliminary data.</text>
</comment>
<reference evidence="1" key="1">
    <citation type="submission" date="2022-02" db="EMBL/GenBank/DDBJ databases">
        <authorList>
            <person name="Henning P.M."/>
            <person name="McCubbin A.G."/>
            <person name="Shore J.S."/>
        </authorList>
    </citation>
    <scope>NUCLEOTIDE SEQUENCE</scope>
    <source>
        <strain evidence="1">F60SS</strain>
        <tissue evidence="1">Leaves</tissue>
    </source>
</reference>
<dbReference type="EMBL" id="JAKUCV010003721">
    <property type="protein sequence ID" value="KAJ4837849.1"/>
    <property type="molecule type" value="Genomic_DNA"/>
</dbReference>
<dbReference type="Proteomes" id="UP001141552">
    <property type="component" value="Unassembled WGS sequence"/>
</dbReference>
<reference evidence="1" key="2">
    <citation type="journal article" date="2023" name="Plants (Basel)">
        <title>Annotation of the Turnera subulata (Passifloraceae) Draft Genome Reveals the S-Locus Evolved after the Divergence of Turneroideae from Passifloroideae in a Stepwise Manner.</title>
        <authorList>
            <person name="Henning P.M."/>
            <person name="Roalson E.H."/>
            <person name="Mir W."/>
            <person name="McCubbin A.G."/>
            <person name="Shore J.S."/>
        </authorList>
    </citation>
    <scope>NUCLEOTIDE SEQUENCE</scope>
    <source>
        <strain evidence="1">F60SS</strain>
    </source>
</reference>
<protein>
    <submittedName>
        <fullName evidence="1">Uncharacterized protein</fullName>
    </submittedName>
</protein>
<evidence type="ECO:0000313" key="2">
    <source>
        <dbReference type="Proteomes" id="UP001141552"/>
    </source>
</evidence>
<name>A0A9Q0FW58_9ROSI</name>
<proteinExistence type="predicted"/>
<dbReference type="AlphaFoldDB" id="A0A9Q0FW58"/>
<organism evidence="1 2">
    <name type="scientific">Turnera subulata</name>
    <dbReference type="NCBI Taxonomy" id="218843"/>
    <lineage>
        <taxon>Eukaryota</taxon>
        <taxon>Viridiplantae</taxon>
        <taxon>Streptophyta</taxon>
        <taxon>Embryophyta</taxon>
        <taxon>Tracheophyta</taxon>
        <taxon>Spermatophyta</taxon>
        <taxon>Magnoliopsida</taxon>
        <taxon>eudicotyledons</taxon>
        <taxon>Gunneridae</taxon>
        <taxon>Pentapetalae</taxon>
        <taxon>rosids</taxon>
        <taxon>fabids</taxon>
        <taxon>Malpighiales</taxon>
        <taxon>Passifloraceae</taxon>
        <taxon>Turnera</taxon>
    </lineage>
</organism>
<dbReference type="OrthoDB" id="852337at2759"/>
<accession>A0A9Q0FW58</accession>
<keyword evidence="2" id="KW-1185">Reference proteome</keyword>
<sequence>MPRNRPEVVEDRGEWMLIQSRQRNRKLSLDPKAAAAAAGKSRFDVLSEDKEEELNVAADVVVPVATAKVAGGSKAGKPISKKDKGKGMLLKNKEMHSGGLTTTQALREVPMQIHESSGKELSSKVSSKVPLKDITNASKGMPPSDSKMLPIQGLAIAPNPPTLSPGEESNCQNLVDKPVAVCPGRPPDPHSRSLDVGMTKEGVQKALAERPNPFLFRLEDELLEEYHCILSQEEIFWHQKSRLKWMIEGDRNTRFFHVSTILRRKHNRVEALKTDEGEWIWDEGGNSLKPFDSIQSAKNLWPPAKSRVSARDLVWNCCQVETLLDKENVSLDELLDEDEIIQECKALNGRLINL</sequence>
<gene>
    <name evidence="1" type="ORF">Tsubulata_001664</name>
</gene>
<evidence type="ECO:0000313" key="1">
    <source>
        <dbReference type="EMBL" id="KAJ4837849.1"/>
    </source>
</evidence>